<protein>
    <submittedName>
        <fullName evidence="1">Uncharacterized protein</fullName>
    </submittedName>
</protein>
<reference evidence="1 2" key="1">
    <citation type="submission" date="2022-01" db="EMBL/GenBank/DDBJ databases">
        <authorList>
            <person name="Stokar-Avihail A."/>
        </authorList>
    </citation>
    <scope>NUCLEOTIDE SEQUENCE [LARGE SCALE GENOMIC DNA]</scope>
</reference>
<dbReference type="Proteomes" id="UP000831021">
    <property type="component" value="Segment"/>
</dbReference>
<dbReference type="EMBL" id="OM236516">
    <property type="protein sequence ID" value="UNY48777.1"/>
    <property type="molecule type" value="Genomic_DNA"/>
</dbReference>
<gene>
    <name evidence="1" type="ORF">fado_62</name>
</gene>
<evidence type="ECO:0000313" key="2">
    <source>
        <dbReference type="Proteomes" id="UP000831021"/>
    </source>
</evidence>
<name>A0AAE9GAH4_9CAUD</name>
<sequence length="57" mass="6708">MKAVVIKDCHNAFNDYDNTIGDIIEVTELEKFKSDYAIYYSESLDWVPKDYVEIINE</sequence>
<accession>A0AAE9GAH4</accession>
<proteinExistence type="predicted"/>
<keyword evidence="2" id="KW-1185">Reference proteome</keyword>
<organism evidence="1 2">
    <name type="scientific">Bacillus phage FADO</name>
    <dbReference type="NCBI Taxonomy" id="2917160"/>
    <lineage>
        <taxon>Viruses</taxon>
        <taxon>Duplodnaviria</taxon>
        <taxon>Heunggongvirae</taxon>
        <taxon>Uroviricota</taxon>
        <taxon>Caudoviricetes</taxon>
        <taxon>Heleneionescovirinae</taxon>
        <taxon>Zhangjivirus</taxon>
        <taxon>Zhangjivirus fado</taxon>
    </lineage>
</organism>
<evidence type="ECO:0000313" key="1">
    <source>
        <dbReference type="EMBL" id="UNY48777.1"/>
    </source>
</evidence>